<comment type="subcellular location">
    <subcellularLocation>
        <location evidence="1">Mitochondrion</location>
    </subcellularLocation>
</comment>
<evidence type="ECO:0000256" key="5">
    <source>
        <dbReference type="SAM" id="MobiDB-lite"/>
    </source>
</evidence>
<dbReference type="InterPro" id="IPR008979">
    <property type="entry name" value="Galactose-bd-like_sf"/>
</dbReference>
<dbReference type="Pfam" id="PF08547">
    <property type="entry name" value="CIA30"/>
    <property type="match status" value="1"/>
</dbReference>
<dbReference type="GO" id="GO:0006120">
    <property type="term" value="P:mitochondrial electron transport, NADH to ubiquinone"/>
    <property type="evidence" value="ECO:0007669"/>
    <property type="project" value="TreeGrafter"/>
</dbReference>
<feature type="region of interest" description="Disordered" evidence="5">
    <location>
        <begin position="55"/>
        <end position="91"/>
    </location>
</feature>
<comment type="similarity">
    <text evidence="2">Belongs to the CIA30 family.</text>
</comment>
<dbReference type="GO" id="GO:0032981">
    <property type="term" value="P:mitochondrial respiratory chain complex I assembly"/>
    <property type="evidence" value="ECO:0007669"/>
    <property type="project" value="TreeGrafter"/>
</dbReference>
<dbReference type="PANTHER" id="PTHR13194">
    <property type="entry name" value="COMPLEX I INTERMEDIATE-ASSOCIATED PROTEIN 30"/>
    <property type="match status" value="1"/>
</dbReference>
<dbReference type="PANTHER" id="PTHR13194:SF18">
    <property type="entry name" value="COMPLEX I INTERMEDIATE-ASSOCIATED PROTEIN 30, MITOCHONDRIAL"/>
    <property type="match status" value="1"/>
</dbReference>
<keyword evidence="4" id="KW-0143">Chaperone</keyword>
<dbReference type="AlphaFoldDB" id="A0A7S3QNG9"/>
<evidence type="ECO:0000256" key="1">
    <source>
        <dbReference type="ARBA" id="ARBA00004173"/>
    </source>
</evidence>
<organism evidence="7">
    <name type="scientific">Dunaliella tertiolecta</name>
    <name type="common">Green alga</name>
    <dbReference type="NCBI Taxonomy" id="3047"/>
    <lineage>
        <taxon>Eukaryota</taxon>
        <taxon>Viridiplantae</taxon>
        <taxon>Chlorophyta</taxon>
        <taxon>core chlorophytes</taxon>
        <taxon>Chlorophyceae</taxon>
        <taxon>CS clade</taxon>
        <taxon>Chlamydomonadales</taxon>
        <taxon>Dunaliellaceae</taxon>
        <taxon>Dunaliella</taxon>
    </lineage>
</organism>
<dbReference type="GO" id="GO:0005739">
    <property type="term" value="C:mitochondrion"/>
    <property type="evidence" value="ECO:0007669"/>
    <property type="project" value="UniProtKB-SubCell"/>
</dbReference>
<dbReference type="GO" id="GO:0051082">
    <property type="term" value="F:unfolded protein binding"/>
    <property type="evidence" value="ECO:0007669"/>
    <property type="project" value="TreeGrafter"/>
</dbReference>
<reference evidence="7" key="1">
    <citation type="submission" date="2021-01" db="EMBL/GenBank/DDBJ databases">
        <authorList>
            <person name="Corre E."/>
            <person name="Pelletier E."/>
            <person name="Niang G."/>
            <person name="Scheremetjew M."/>
            <person name="Finn R."/>
            <person name="Kale V."/>
            <person name="Holt S."/>
            <person name="Cochrane G."/>
            <person name="Meng A."/>
            <person name="Brown T."/>
            <person name="Cohen L."/>
        </authorList>
    </citation>
    <scope>NUCLEOTIDE SEQUENCE</scope>
    <source>
        <strain evidence="7">CCMP1320</strain>
    </source>
</reference>
<proteinExistence type="inferred from homology"/>
<evidence type="ECO:0000256" key="4">
    <source>
        <dbReference type="ARBA" id="ARBA00023186"/>
    </source>
</evidence>
<sequence>MPPRILQNLFRRIDKFLSIDVNPDPVPISSIRSLADVQKWRVFSDATFGGASRGSLELRSADQDEQVSRTASSSAASTSQGSPRSSLPAPEHHTYMRFSGRYSTALSEGSTLLRAGYIGCNNVLPKSLDLSLHDFLEFRIRSGIDHTYVASVRTDNYTGGDEEVWQAPLRPSRPGEWESVNIPFNELIYTVRGKVGSNQSGGRMPRHAVMAVGITLPVTKEMGEEGDFCLDIASVEVKAEHLQGGAAQQKAFQGYLSSHEDPKTVDGFASRPKISNSRSLRGGEEVIGGRKLRKQVEGMHLNAQSRRGLSGLRTGVEIC</sequence>
<name>A0A7S3QNG9_DUNTE</name>
<protein>
    <recommendedName>
        <fullName evidence="6">NADH:ubiquinone oxidoreductase intermediate-associated protein 30 domain-containing protein</fullName>
    </recommendedName>
</protein>
<accession>A0A7S3QNG9</accession>
<keyword evidence="3" id="KW-0496">Mitochondrion</keyword>
<dbReference type="InterPro" id="IPR039131">
    <property type="entry name" value="NDUFAF1"/>
</dbReference>
<dbReference type="EMBL" id="HBIP01005381">
    <property type="protein sequence ID" value="CAE0487628.1"/>
    <property type="molecule type" value="Transcribed_RNA"/>
</dbReference>
<gene>
    <name evidence="7" type="ORF">DTER00134_LOCUS2674</name>
</gene>
<evidence type="ECO:0000256" key="3">
    <source>
        <dbReference type="ARBA" id="ARBA00023128"/>
    </source>
</evidence>
<evidence type="ECO:0000256" key="2">
    <source>
        <dbReference type="ARBA" id="ARBA00007884"/>
    </source>
</evidence>
<dbReference type="InterPro" id="IPR013857">
    <property type="entry name" value="NADH-UbQ_OxRdtase-assoc_prot30"/>
</dbReference>
<evidence type="ECO:0000259" key="6">
    <source>
        <dbReference type="Pfam" id="PF08547"/>
    </source>
</evidence>
<feature type="compositionally biased region" description="Low complexity" evidence="5">
    <location>
        <begin position="68"/>
        <end position="86"/>
    </location>
</feature>
<evidence type="ECO:0000313" key="7">
    <source>
        <dbReference type="EMBL" id="CAE0487628.1"/>
    </source>
</evidence>
<feature type="region of interest" description="Disordered" evidence="5">
    <location>
        <begin position="261"/>
        <end position="282"/>
    </location>
</feature>
<feature type="domain" description="NADH:ubiquinone oxidoreductase intermediate-associated protein 30" evidence="6">
    <location>
        <begin position="32"/>
        <end position="232"/>
    </location>
</feature>
<dbReference type="SUPFAM" id="SSF49785">
    <property type="entry name" value="Galactose-binding domain-like"/>
    <property type="match status" value="1"/>
</dbReference>